<dbReference type="PATRIC" id="fig|1566026.4.peg.3024"/>
<organism evidence="2 3">
    <name type="scientific">Roseivirga seohaensis subsp. aquiponti</name>
    <dbReference type="NCBI Taxonomy" id="1566026"/>
    <lineage>
        <taxon>Bacteria</taxon>
        <taxon>Pseudomonadati</taxon>
        <taxon>Bacteroidota</taxon>
        <taxon>Cytophagia</taxon>
        <taxon>Cytophagales</taxon>
        <taxon>Roseivirgaceae</taxon>
        <taxon>Roseivirga</taxon>
    </lineage>
</organism>
<dbReference type="OrthoDB" id="982648at2"/>
<evidence type="ECO:0000313" key="3">
    <source>
        <dbReference type="Proteomes" id="UP000036908"/>
    </source>
</evidence>
<protein>
    <submittedName>
        <fullName evidence="2">Uncharacterized protein</fullName>
    </submittedName>
</protein>
<keyword evidence="1" id="KW-1133">Transmembrane helix</keyword>
<evidence type="ECO:0000256" key="1">
    <source>
        <dbReference type="SAM" id="Phobius"/>
    </source>
</evidence>
<comment type="caution">
    <text evidence="2">The sequence shown here is derived from an EMBL/GenBank/DDBJ whole genome shotgun (WGS) entry which is preliminary data.</text>
</comment>
<feature type="transmembrane region" description="Helical" evidence="1">
    <location>
        <begin position="91"/>
        <end position="112"/>
    </location>
</feature>
<keyword evidence="1" id="KW-0472">Membrane</keyword>
<feature type="transmembrane region" description="Helical" evidence="1">
    <location>
        <begin position="12"/>
        <end position="31"/>
    </location>
</feature>
<evidence type="ECO:0000313" key="2">
    <source>
        <dbReference type="EMBL" id="KOF03438.1"/>
    </source>
</evidence>
<dbReference type="Proteomes" id="UP000036908">
    <property type="component" value="Unassembled WGS sequence"/>
</dbReference>
<dbReference type="RefSeq" id="WP_053222795.1">
    <property type="nucleotide sequence ID" value="NZ_JSVA01000007.1"/>
</dbReference>
<accession>A0A0L8ALR3</accession>
<keyword evidence="3" id="KW-1185">Reference proteome</keyword>
<proteinExistence type="predicted"/>
<dbReference type="AlphaFoldDB" id="A0A0L8ALR3"/>
<feature type="transmembrane region" description="Helical" evidence="1">
    <location>
        <begin position="43"/>
        <end position="61"/>
    </location>
</feature>
<gene>
    <name evidence="2" type="ORF">OB69_05985</name>
</gene>
<reference evidence="3" key="1">
    <citation type="submission" date="2014-11" db="EMBL/GenBank/DDBJ databases">
        <title>Genome sequencing of Roseivirga sp. D-25.</title>
        <authorList>
            <person name="Selvaratnam C."/>
            <person name="Thevarajoo S."/>
            <person name="Goh K.M."/>
            <person name="Eee R."/>
            <person name="Chan K.-G."/>
            <person name="Chong C.S."/>
        </authorList>
    </citation>
    <scope>NUCLEOTIDE SEQUENCE [LARGE SCALE GENOMIC DNA]</scope>
    <source>
        <strain evidence="3">D-25</strain>
    </source>
</reference>
<keyword evidence="1" id="KW-0812">Transmembrane</keyword>
<dbReference type="EMBL" id="JSVA01000007">
    <property type="protein sequence ID" value="KOF03438.1"/>
    <property type="molecule type" value="Genomic_DNA"/>
</dbReference>
<name>A0A0L8ALR3_9BACT</name>
<sequence>MDQDQLIDLGLYASYILLAVATVAAIVMNLVNSLGNPKSLVKSGIGLVVLGLIFFIGYSMAPAEIDLVSQRAFEATNIDPSAASTATAYKLIGGAMTTTLVLLLVAVVGLIYSSIARVVR</sequence>